<comment type="caution">
    <text evidence="3">The sequence shown here is derived from an EMBL/GenBank/DDBJ whole genome shotgun (WGS) entry which is preliminary data.</text>
</comment>
<dbReference type="EMBL" id="JAAXYH010000010">
    <property type="protein sequence ID" value="NMH66222.1"/>
    <property type="molecule type" value="Genomic_DNA"/>
</dbReference>
<accession>A0A972FV66</accession>
<dbReference type="AlphaFoldDB" id="A0A972FV66"/>
<evidence type="ECO:0000256" key="1">
    <source>
        <dbReference type="SAM" id="Coils"/>
    </source>
</evidence>
<name>A0A972FV66_9GAMM</name>
<keyword evidence="1" id="KW-0175">Coiled coil</keyword>
<feature type="chain" id="PRO_5037217695" description="DUF2884 family protein" evidence="2">
    <location>
        <begin position="24"/>
        <end position="205"/>
    </location>
</feature>
<evidence type="ECO:0000313" key="4">
    <source>
        <dbReference type="Proteomes" id="UP000737113"/>
    </source>
</evidence>
<dbReference type="RefSeq" id="WP_169564942.1">
    <property type="nucleotide sequence ID" value="NZ_JAAXYH010000010.1"/>
</dbReference>
<reference evidence="3" key="1">
    <citation type="submission" date="2020-04" db="EMBL/GenBank/DDBJ databases">
        <title>Description of Shewanella salipaludis sp. nov., isolated from a salt marsh.</title>
        <authorList>
            <person name="Park S."/>
            <person name="Yoon J.-H."/>
        </authorList>
    </citation>
    <scope>NUCLEOTIDE SEQUENCE</scope>
    <source>
        <strain evidence="3">SHSM-M6</strain>
    </source>
</reference>
<gene>
    <name evidence="3" type="ORF">HC757_13740</name>
</gene>
<keyword evidence="4" id="KW-1185">Reference proteome</keyword>
<evidence type="ECO:0000256" key="2">
    <source>
        <dbReference type="SAM" id="SignalP"/>
    </source>
</evidence>
<dbReference type="Proteomes" id="UP000737113">
    <property type="component" value="Unassembled WGS sequence"/>
</dbReference>
<organism evidence="3 4">
    <name type="scientific">Shewanella salipaludis</name>
    <dbReference type="NCBI Taxonomy" id="2723052"/>
    <lineage>
        <taxon>Bacteria</taxon>
        <taxon>Pseudomonadati</taxon>
        <taxon>Pseudomonadota</taxon>
        <taxon>Gammaproteobacteria</taxon>
        <taxon>Alteromonadales</taxon>
        <taxon>Shewanellaceae</taxon>
        <taxon>Shewanella</taxon>
    </lineage>
</organism>
<proteinExistence type="predicted"/>
<protein>
    <recommendedName>
        <fullName evidence="5">DUF2884 family protein</fullName>
    </recommendedName>
</protein>
<feature type="signal peptide" evidence="2">
    <location>
        <begin position="1"/>
        <end position="23"/>
    </location>
</feature>
<evidence type="ECO:0008006" key="5">
    <source>
        <dbReference type="Google" id="ProtNLM"/>
    </source>
</evidence>
<evidence type="ECO:0000313" key="3">
    <source>
        <dbReference type="EMBL" id="NMH66222.1"/>
    </source>
</evidence>
<sequence length="205" mass="22903">MNIRSTLLLACLLPTLAALAVHAASSTNDAPEPGAEVTKVGCHPDFSWVLVRQDGSMAVGAGNSDDWQRLKRERQDHPSDYLWFKTPQGEYEIVDPAIVARVGDVMLPMQRQGEQMQLLGDQMESRSHALQQLSHELDQWRRQEVNDPALEAEIAGIQLEMDRLGEQMDRMGQEQQASNRDADETVFNLIQTAIAEGNAAIIRDR</sequence>
<keyword evidence="2" id="KW-0732">Signal</keyword>
<feature type="coiled-coil region" evidence="1">
    <location>
        <begin position="123"/>
        <end position="174"/>
    </location>
</feature>